<comment type="caution">
    <text evidence="1">The sequence shown here is derived from an EMBL/GenBank/DDBJ whole genome shotgun (WGS) entry which is preliminary data.</text>
</comment>
<dbReference type="EMBL" id="AKAU01000261">
    <property type="protein sequence ID" value="EIM94741.1"/>
    <property type="molecule type" value="Genomic_DNA"/>
</dbReference>
<organism evidence="1 2">
    <name type="scientific">Paraburkholderia hospita</name>
    <dbReference type="NCBI Taxonomy" id="169430"/>
    <lineage>
        <taxon>Bacteria</taxon>
        <taxon>Pseudomonadati</taxon>
        <taxon>Pseudomonadota</taxon>
        <taxon>Betaproteobacteria</taxon>
        <taxon>Burkholderiales</taxon>
        <taxon>Burkholderiaceae</taxon>
        <taxon>Paraburkholderia</taxon>
    </lineage>
</organism>
<evidence type="ECO:0000313" key="1">
    <source>
        <dbReference type="EMBL" id="EIM94741.1"/>
    </source>
</evidence>
<reference evidence="1 2" key="1">
    <citation type="journal article" date="2012" name="J. Bacteriol.">
        <title>Draft Genome Sequence of the Soil Bacterium Burkholderia terrae Strain BS001, Which Interacts with Fungal Surface Structures.</title>
        <authorList>
            <person name="Nazir R."/>
            <person name="Hansen M.A."/>
            <person name="Sorensen S."/>
            <person name="van Elsas J.D."/>
        </authorList>
    </citation>
    <scope>NUCLEOTIDE SEQUENCE [LARGE SCALE GENOMIC DNA]</scope>
    <source>
        <strain evidence="1 2">BS001</strain>
    </source>
</reference>
<dbReference type="RefSeq" id="WP_009770316.1">
    <property type="nucleotide sequence ID" value="NZ_AKAU01000261.1"/>
</dbReference>
<accession>A0ABN0F7X5</accession>
<dbReference type="Proteomes" id="UP000004980">
    <property type="component" value="Unassembled WGS sequence"/>
</dbReference>
<proteinExistence type="predicted"/>
<sequence>MNPEWVVVYRTASGFCCMYHGIPVEFIEMLDVQIWSEEIDVQPYFIGL</sequence>
<keyword evidence="2" id="KW-1185">Reference proteome</keyword>
<protein>
    <submittedName>
        <fullName evidence="1">Uncharacterized protein</fullName>
    </submittedName>
</protein>
<name>A0ABN0F7X5_9BURK</name>
<gene>
    <name evidence="1" type="ORF">WQE_42864</name>
</gene>
<evidence type="ECO:0000313" key="2">
    <source>
        <dbReference type="Proteomes" id="UP000004980"/>
    </source>
</evidence>